<dbReference type="EMBL" id="BMMS01000062">
    <property type="protein sequence ID" value="GGP00659.1"/>
    <property type="molecule type" value="Genomic_DNA"/>
</dbReference>
<evidence type="ECO:0000313" key="6">
    <source>
        <dbReference type="Proteomes" id="UP000641932"/>
    </source>
</evidence>
<dbReference type="Pfam" id="PF17853">
    <property type="entry name" value="GGDEF_2"/>
    <property type="match status" value="1"/>
</dbReference>
<feature type="region of interest" description="Disordered" evidence="2">
    <location>
        <begin position="288"/>
        <end position="313"/>
    </location>
</feature>
<dbReference type="Gene3D" id="1.10.10.2840">
    <property type="entry name" value="PucR C-terminal helix-turn-helix domain"/>
    <property type="match status" value="1"/>
</dbReference>
<keyword evidence="6" id="KW-1185">Reference proteome</keyword>
<dbReference type="AlphaFoldDB" id="A0A918E1B5"/>
<dbReference type="InterPro" id="IPR051448">
    <property type="entry name" value="CdaR-like_regulators"/>
</dbReference>
<protein>
    <recommendedName>
        <fullName evidence="7">Transcriptional regulator</fullName>
    </recommendedName>
</protein>
<organism evidence="5 6">
    <name type="scientific">Wenjunlia tyrosinilytica</name>
    <dbReference type="NCBI Taxonomy" id="1544741"/>
    <lineage>
        <taxon>Bacteria</taxon>
        <taxon>Bacillati</taxon>
        <taxon>Actinomycetota</taxon>
        <taxon>Actinomycetes</taxon>
        <taxon>Kitasatosporales</taxon>
        <taxon>Streptomycetaceae</taxon>
        <taxon>Wenjunlia</taxon>
    </lineage>
</organism>
<evidence type="ECO:0000313" key="5">
    <source>
        <dbReference type="EMBL" id="GGP00659.1"/>
    </source>
</evidence>
<proteinExistence type="inferred from homology"/>
<comment type="similarity">
    <text evidence="1">Belongs to the CdaR family.</text>
</comment>
<feature type="compositionally biased region" description="Basic and acidic residues" evidence="2">
    <location>
        <begin position="88"/>
        <end position="99"/>
    </location>
</feature>
<dbReference type="InterPro" id="IPR025736">
    <property type="entry name" value="PucR_C-HTH_dom"/>
</dbReference>
<feature type="region of interest" description="Disordered" evidence="2">
    <location>
        <begin position="185"/>
        <end position="233"/>
    </location>
</feature>
<dbReference type="Proteomes" id="UP000641932">
    <property type="component" value="Unassembled WGS sequence"/>
</dbReference>
<evidence type="ECO:0008006" key="7">
    <source>
        <dbReference type="Google" id="ProtNLM"/>
    </source>
</evidence>
<evidence type="ECO:0000256" key="2">
    <source>
        <dbReference type="SAM" id="MobiDB-lite"/>
    </source>
</evidence>
<reference evidence="5" key="2">
    <citation type="submission" date="2020-09" db="EMBL/GenBank/DDBJ databases">
        <authorList>
            <person name="Sun Q."/>
            <person name="Zhou Y."/>
        </authorList>
    </citation>
    <scope>NUCLEOTIDE SEQUENCE</scope>
    <source>
        <strain evidence="5">CGMCC 4.7201</strain>
    </source>
</reference>
<accession>A0A918E1B5</accession>
<dbReference type="PANTHER" id="PTHR33744">
    <property type="entry name" value="CARBOHYDRATE DIACID REGULATOR"/>
    <property type="match status" value="1"/>
</dbReference>
<evidence type="ECO:0000256" key="1">
    <source>
        <dbReference type="ARBA" id="ARBA00006754"/>
    </source>
</evidence>
<feature type="domain" description="PucR C-terminal helix-turn-helix" evidence="3">
    <location>
        <begin position="571"/>
        <end position="629"/>
    </location>
</feature>
<gene>
    <name evidence="5" type="ORF">GCM10012280_69900</name>
</gene>
<dbReference type="Pfam" id="PF13556">
    <property type="entry name" value="HTH_30"/>
    <property type="match status" value="1"/>
</dbReference>
<sequence length="637" mass="68910">MDAVPFPTAGPLHPIPRPGAARHALLRLVTVMLNREDEREALWGAMAAIAATGPFTAEAVYTVHDGMARRCPPRQVAAPAVARPGHTAAREPAVDPTREAPAEAAAADVAAADRLDRQIDALDGRGRHLHEPGVPWARAIALRYRDRCLGYLVVRSLTTPSAEETALTDLLSQQTGIALARLTGHRAPRRPGPSGWAAARRAKPARVESESMPGVGDLPETGNLLETEGGSPTPGLAATVSALASRIATQDALSRAAVSGRGEQGILQALHDHTGFAALTEDRFGNTRAWAGPRRGEHQTGPSSGPHPESDTRRRDALIHGARRWPGTVRDRDRLIVPIEMAGDLLGVVALVDPDRRAAETDTSALEQAALVLAPQLAHECRLAELEPQLRRDLVDRLISGEATDDVFTQAAALGHDLHRPHKVAVLEWPGTAEKAALGDAVVRAAGRLRRDVLVGSRGETTVVLVTDEDRRDPGSELHRALSEELGTGAGTIGVGGHCDVFTDLPHSYDEAVRALTVRRRSQDPYGSTGFEELGLCRMMGTGDGEREADRFVREWLGRLLDYDARHHTELVTTLSRYLESGGSYDTTSETLLIHRSTVRYRLQRIREITGHDLSDVETRLNLHVATRIRNVLDAPR</sequence>
<evidence type="ECO:0000259" key="3">
    <source>
        <dbReference type="Pfam" id="PF13556"/>
    </source>
</evidence>
<comment type="caution">
    <text evidence="5">The sequence shown here is derived from an EMBL/GenBank/DDBJ whole genome shotgun (WGS) entry which is preliminary data.</text>
</comment>
<dbReference type="InterPro" id="IPR041522">
    <property type="entry name" value="CdaR_GGDEF"/>
</dbReference>
<feature type="region of interest" description="Disordered" evidence="2">
    <location>
        <begin position="76"/>
        <end position="99"/>
    </location>
</feature>
<reference evidence="5" key="1">
    <citation type="journal article" date="2014" name="Int. J. Syst. Evol. Microbiol.">
        <title>Complete genome sequence of Corynebacterium casei LMG S-19264T (=DSM 44701T), isolated from a smear-ripened cheese.</title>
        <authorList>
            <consortium name="US DOE Joint Genome Institute (JGI-PGF)"/>
            <person name="Walter F."/>
            <person name="Albersmeier A."/>
            <person name="Kalinowski J."/>
            <person name="Ruckert C."/>
        </authorList>
    </citation>
    <scope>NUCLEOTIDE SEQUENCE</scope>
    <source>
        <strain evidence="5">CGMCC 4.7201</strain>
    </source>
</reference>
<dbReference type="PANTHER" id="PTHR33744:SF1">
    <property type="entry name" value="DNA-BINDING TRANSCRIPTIONAL ACTIVATOR ADER"/>
    <property type="match status" value="1"/>
</dbReference>
<feature type="domain" description="CdaR GGDEF-like" evidence="4">
    <location>
        <begin position="400"/>
        <end position="518"/>
    </location>
</feature>
<dbReference type="InterPro" id="IPR042070">
    <property type="entry name" value="PucR_C-HTH_sf"/>
</dbReference>
<evidence type="ECO:0000259" key="4">
    <source>
        <dbReference type="Pfam" id="PF17853"/>
    </source>
</evidence>
<name>A0A918E1B5_9ACTN</name>